<proteinExistence type="predicted"/>
<evidence type="ECO:0000313" key="3">
    <source>
        <dbReference type="Proteomes" id="UP001596250"/>
    </source>
</evidence>
<sequence length="49" mass="5570">MFIVHAADKNDIQGHWSENIFSEWISEKLISGYPDGSFRLFLAQSALSL</sequence>
<organism evidence="2 3">
    <name type="scientific">Marinicrinis lubricantis</name>
    <dbReference type="NCBI Taxonomy" id="2086470"/>
    <lineage>
        <taxon>Bacteria</taxon>
        <taxon>Bacillati</taxon>
        <taxon>Bacillota</taxon>
        <taxon>Bacilli</taxon>
        <taxon>Bacillales</taxon>
        <taxon>Paenibacillaceae</taxon>
    </lineage>
</organism>
<keyword evidence="3" id="KW-1185">Reference proteome</keyword>
<dbReference type="InterPro" id="IPR001119">
    <property type="entry name" value="SLH_dom"/>
</dbReference>
<reference evidence="3" key="1">
    <citation type="journal article" date="2019" name="Int. J. Syst. Evol. Microbiol.">
        <title>The Global Catalogue of Microorganisms (GCM) 10K type strain sequencing project: providing services to taxonomists for standard genome sequencing and annotation.</title>
        <authorList>
            <consortium name="The Broad Institute Genomics Platform"/>
            <consortium name="The Broad Institute Genome Sequencing Center for Infectious Disease"/>
            <person name="Wu L."/>
            <person name="Ma J."/>
        </authorList>
    </citation>
    <scope>NUCLEOTIDE SEQUENCE [LARGE SCALE GENOMIC DNA]</scope>
    <source>
        <strain evidence="3">CCM 8749</strain>
    </source>
</reference>
<dbReference type="Pfam" id="PF00395">
    <property type="entry name" value="SLH"/>
    <property type="match status" value="1"/>
</dbReference>
<name>A0ABW1IR60_9BACL</name>
<dbReference type="RefSeq" id="WP_379895011.1">
    <property type="nucleotide sequence ID" value="NZ_CBCSCT010000034.1"/>
</dbReference>
<dbReference type="Proteomes" id="UP001596250">
    <property type="component" value="Unassembled WGS sequence"/>
</dbReference>
<evidence type="ECO:0000313" key="2">
    <source>
        <dbReference type="EMBL" id="MFC5987603.1"/>
    </source>
</evidence>
<dbReference type="EMBL" id="JBHSQV010000166">
    <property type="protein sequence ID" value="MFC5987603.1"/>
    <property type="molecule type" value="Genomic_DNA"/>
</dbReference>
<protein>
    <submittedName>
        <fullName evidence="2">S-layer homology domain-containing protein</fullName>
    </submittedName>
</protein>
<accession>A0ABW1IR60</accession>
<evidence type="ECO:0000259" key="1">
    <source>
        <dbReference type="Pfam" id="PF00395"/>
    </source>
</evidence>
<comment type="caution">
    <text evidence="2">The sequence shown here is derived from an EMBL/GenBank/DDBJ whole genome shotgun (WGS) entry which is preliminary data.</text>
</comment>
<gene>
    <name evidence="2" type="ORF">ACFPXP_14450</name>
</gene>
<feature type="domain" description="SLH" evidence="1">
    <location>
        <begin position="10"/>
        <end position="39"/>
    </location>
</feature>